<dbReference type="InterPro" id="IPR027417">
    <property type="entry name" value="P-loop_NTPase"/>
</dbReference>
<dbReference type="PANTHER" id="PTHR47691:SF3">
    <property type="entry name" value="HTH-TYPE TRANSCRIPTIONAL REGULATOR RV0890C-RELATED"/>
    <property type="match status" value="1"/>
</dbReference>
<proteinExistence type="predicted"/>
<evidence type="ECO:0000313" key="4">
    <source>
        <dbReference type="Proteomes" id="UP000611554"/>
    </source>
</evidence>
<sequence>MPGPVIQAPAVSAREAEVLTLLGEHLSNAEIAARLFISVRTAESHVSSLLRKLGLPDRRALARHAAELARTEEPRPAPALPAPLTAFIGRIRERGELAEAVTSHRLVTVTGPGGVGKTRLALAVAADVAGDFPDGVWFVDLVPVTEPGRVGAAVAAAVGVGEQPGRGIDDAVPAALADRRALLVLDNCEQVRDGVAPFLERLLAACPRLRVLVTSRARLTVPFERVFPVPPLSRAGGDNSEAVALFLDRAAAAGRLPGPEVGEGVVAVCERLGGMALAIELAAARCSTLGLDGLVAGLSDQLRILAGGPRANDRHRSVRAVLDWSHDLLEPPDQALLRRVAVFVAPFTADAAAGVAGFAPLDRDGVADGLGRLAEHSLLAVTPSATGTRYQALETIRQYGTERLTGAGELTDVRSRHLGWCLAGADALAGAGGADRRARFDAVAEDMRAALAWAAEQPERRADAHRLALSLAGPAFTRNLLGEAQQRLEQAARLADADAGAAAVALRHAAAVAGCRGLGDDMFRLHRAAAEAARRAGDTVGAGRDLATAATVAYRFSSSFTRVPSAEEAAALLAEARELAGDAPAAEAAVALAEAAVVADAFGAVQGDADNTARETIGFAERAVELARRAGDPVAESAALDALSGARSWAGEPFAAAAAARRRIDVLTSAPPSPAGAHEPAPSPVGMYEPTPSPVGSHEPTSSPAGSRELIDTPAGTHELVDALAMAAGTALGVGELPEARRWGGRLAGHPLLAEAGHHATSWLLVADALTGDAGEVLAGSARFLDAWERSGRGRSFSLGPAAASVAMIHGLRGDHDARRTWLAIVEEAGTGPEHRRGYGAVFDATVLLHHGDVDAALERVAPEPEQVWKWVSWIWLHWYAALRAESAVLAGHRDARDRIASARSVTAGNPVASAQVDRAEALLDGDLPRRLAAAAAFEAAGCRYQAARTLVLAGGEHAAAGEAALAGLGLVPGAVR</sequence>
<gene>
    <name evidence="3" type="ORF">GCM10010140_12220</name>
</gene>
<evidence type="ECO:0000256" key="1">
    <source>
        <dbReference type="SAM" id="MobiDB-lite"/>
    </source>
</evidence>
<dbReference type="InterPro" id="IPR016032">
    <property type="entry name" value="Sig_transdc_resp-reg_C-effctor"/>
</dbReference>
<reference evidence="4" key="1">
    <citation type="journal article" date="2019" name="Int. J. Syst. Evol. Microbiol.">
        <title>The Global Catalogue of Microorganisms (GCM) 10K type strain sequencing project: providing services to taxonomists for standard genome sequencing and annotation.</title>
        <authorList>
            <consortium name="The Broad Institute Genomics Platform"/>
            <consortium name="The Broad Institute Genome Sequencing Center for Infectious Disease"/>
            <person name="Wu L."/>
            <person name="Ma J."/>
        </authorList>
    </citation>
    <scope>NUCLEOTIDE SEQUENCE [LARGE SCALE GENOMIC DNA]</scope>
    <source>
        <strain evidence="4">JCM 3115</strain>
    </source>
</reference>
<dbReference type="InterPro" id="IPR058852">
    <property type="entry name" value="HTH_77"/>
</dbReference>
<dbReference type="InterPro" id="IPR000792">
    <property type="entry name" value="Tscrpt_reg_LuxR_C"/>
</dbReference>
<dbReference type="SUPFAM" id="SSF52540">
    <property type="entry name" value="P-loop containing nucleoside triphosphate hydrolases"/>
    <property type="match status" value="1"/>
</dbReference>
<dbReference type="EMBL" id="BMQJ01000002">
    <property type="protein sequence ID" value="GGP84653.1"/>
    <property type="molecule type" value="Genomic_DNA"/>
</dbReference>
<comment type="caution">
    <text evidence="3">The sequence shown here is derived from an EMBL/GenBank/DDBJ whole genome shotgun (WGS) entry which is preliminary data.</text>
</comment>
<evidence type="ECO:0000313" key="3">
    <source>
        <dbReference type="EMBL" id="GGP84653.1"/>
    </source>
</evidence>
<feature type="region of interest" description="Disordered" evidence="1">
    <location>
        <begin position="668"/>
        <end position="708"/>
    </location>
</feature>
<feature type="domain" description="HTH luxR-type" evidence="2">
    <location>
        <begin position="4"/>
        <end position="69"/>
    </location>
</feature>
<name>A0ABQ2QJG1_9ACTN</name>
<protein>
    <recommendedName>
        <fullName evidence="2">HTH luxR-type domain-containing protein</fullName>
    </recommendedName>
</protein>
<dbReference type="Gene3D" id="3.40.50.300">
    <property type="entry name" value="P-loop containing nucleotide triphosphate hydrolases"/>
    <property type="match status" value="1"/>
</dbReference>
<dbReference type="Pfam" id="PF00196">
    <property type="entry name" value="GerE"/>
    <property type="match status" value="1"/>
</dbReference>
<dbReference type="PROSITE" id="PS50043">
    <property type="entry name" value="HTH_LUXR_2"/>
    <property type="match status" value="1"/>
</dbReference>
<dbReference type="PANTHER" id="PTHR47691">
    <property type="entry name" value="REGULATOR-RELATED"/>
    <property type="match status" value="1"/>
</dbReference>
<dbReference type="Pfam" id="PF25872">
    <property type="entry name" value="HTH_77"/>
    <property type="match status" value="1"/>
</dbReference>
<dbReference type="InterPro" id="IPR036388">
    <property type="entry name" value="WH-like_DNA-bd_sf"/>
</dbReference>
<evidence type="ECO:0000259" key="2">
    <source>
        <dbReference type="PROSITE" id="PS50043"/>
    </source>
</evidence>
<dbReference type="SUPFAM" id="SSF46894">
    <property type="entry name" value="C-terminal effector domain of the bipartite response regulators"/>
    <property type="match status" value="1"/>
</dbReference>
<dbReference type="SMART" id="SM00421">
    <property type="entry name" value="HTH_LUXR"/>
    <property type="match status" value="1"/>
</dbReference>
<dbReference type="Proteomes" id="UP000611554">
    <property type="component" value="Unassembled WGS sequence"/>
</dbReference>
<keyword evidence="4" id="KW-1185">Reference proteome</keyword>
<dbReference type="PRINTS" id="PR00038">
    <property type="entry name" value="HTHLUXR"/>
</dbReference>
<dbReference type="Gene3D" id="1.10.10.10">
    <property type="entry name" value="Winged helix-like DNA-binding domain superfamily/Winged helix DNA-binding domain"/>
    <property type="match status" value="1"/>
</dbReference>
<accession>A0ABQ2QJG1</accession>
<dbReference type="CDD" id="cd06170">
    <property type="entry name" value="LuxR_C_like"/>
    <property type="match status" value="1"/>
</dbReference>
<organism evidence="3 4">
    <name type="scientific">Streptosporangium pseudovulgare</name>
    <dbReference type="NCBI Taxonomy" id="35765"/>
    <lineage>
        <taxon>Bacteria</taxon>
        <taxon>Bacillati</taxon>
        <taxon>Actinomycetota</taxon>
        <taxon>Actinomycetes</taxon>
        <taxon>Streptosporangiales</taxon>
        <taxon>Streptosporangiaceae</taxon>
        <taxon>Streptosporangium</taxon>
    </lineage>
</organism>
<dbReference type="RefSeq" id="WP_189245437.1">
    <property type="nucleotide sequence ID" value="NZ_BMQJ01000002.1"/>
</dbReference>